<dbReference type="InterPro" id="IPR036237">
    <property type="entry name" value="Xyl_isomerase-like_sf"/>
</dbReference>
<dbReference type="AlphaFoldDB" id="A0A7S3E6S4"/>
<evidence type="ECO:0000259" key="1">
    <source>
        <dbReference type="Pfam" id="PF01261"/>
    </source>
</evidence>
<dbReference type="Pfam" id="PF01261">
    <property type="entry name" value="AP_endonuc_2"/>
    <property type="match status" value="1"/>
</dbReference>
<reference evidence="2" key="1">
    <citation type="submission" date="2021-01" db="EMBL/GenBank/DDBJ databases">
        <authorList>
            <person name="Corre E."/>
            <person name="Pelletier E."/>
            <person name="Niang G."/>
            <person name="Scheremetjew M."/>
            <person name="Finn R."/>
            <person name="Kale V."/>
            <person name="Holt S."/>
            <person name="Cochrane G."/>
            <person name="Meng A."/>
            <person name="Brown T."/>
            <person name="Cohen L."/>
        </authorList>
    </citation>
    <scope>NUCLEOTIDE SEQUENCE</scope>
    <source>
        <strain evidence="2">CCMP 769</strain>
    </source>
</reference>
<dbReference type="EMBL" id="HBHW01003931">
    <property type="protein sequence ID" value="CAE0034892.1"/>
    <property type="molecule type" value="Transcribed_RNA"/>
</dbReference>
<dbReference type="InterPro" id="IPR013022">
    <property type="entry name" value="Xyl_isomerase-like_TIM-brl"/>
</dbReference>
<feature type="domain" description="Xylose isomerase-like TIM barrel" evidence="1">
    <location>
        <begin position="37"/>
        <end position="116"/>
    </location>
</feature>
<name>A0A7S3E6S4_9RHOD</name>
<evidence type="ECO:0000313" key="2">
    <source>
        <dbReference type="EMBL" id="CAE0034892.1"/>
    </source>
</evidence>
<proteinExistence type="predicted"/>
<sequence>MMRRTLIRMVPIVPYQSDFTIRRFLGGVIFCALTKYAGPPTEAGVANSISVLKPLAQRAPSLGIKLEIENGGNRFETNLLNTVEDGCRFIDRIGEDSLVVHEDTYHMNIEEDDMANAIRRITNRLPTCMLDRALRTPWLWKSRLPFGL</sequence>
<organism evidence="2">
    <name type="scientific">Rhodosorus marinus</name>
    <dbReference type="NCBI Taxonomy" id="101924"/>
    <lineage>
        <taxon>Eukaryota</taxon>
        <taxon>Rhodophyta</taxon>
        <taxon>Stylonematophyceae</taxon>
        <taxon>Stylonematales</taxon>
        <taxon>Stylonemataceae</taxon>
        <taxon>Rhodosorus</taxon>
    </lineage>
</organism>
<gene>
    <name evidence="2" type="ORF">RMAR00112_LOCUS2838</name>
</gene>
<dbReference type="Gene3D" id="3.20.20.150">
    <property type="entry name" value="Divalent-metal-dependent TIM barrel enzymes"/>
    <property type="match status" value="1"/>
</dbReference>
<accession>A0A7S3E6S4</accession>
<dbReference type="SUPFAM" id="SSF51658">
    <property type="entry name" value="Xylose isomerase-like"/>
    <property type="match status" value="1"/>
</dbReference>
<protein>
    <recommendedName>
        <fullName evidence="1">Xylose isomerase-like TIM barrel domain-containing protein</fullName>
    </recommendedName>
</protein>